<feature type="chain" id="PRO_5042232240" description="F-box domain-containing protein" evidence="2">
    <location>
        <begin position="32"/>
        <end position="579"/>
    </location>
</feature>
<evidence type="ECO:0000313" key="5">
    <source>
        <dbReference type="Proteomes" id="UP001212997"/>
    </source>
</evidence>
<evidence type="ECO:0000256" key="1">
    <source>
        <dbReference type="SAM" id="Coils"/>
    </source>
</evidence>
<comment type="caution">
    <text evidence="4">The sequence shown here is derived from an EMBL/GenBank/DDBJ whole genome shotgun (WGS) entry which is preliminary data.</text>
</comment>
<reference evidence="4" key="1">
    <citation type="submission" date="2022-07" db="EMBL/GenBank/DDBJ databases">
        <title>Genome Sequence of Physisporinus lineatus.</title>
        <authorList>
            <person name="Buettner E."/>
        </authorList>
    </citation>
    <scope>NUCLEOTIDE SEQUENCE</scope>
    <source>
        <strain evidence="4">VT162</strain>
    </source>
</reference>
<dbReference type="EMBL" id="JANAWD010000659">
    <property type="protein sequence ID" value="KAJ3476860.1"/>
    <property type="molecule type" value="Genomic_DNA"/>
</dbReference>
<gene>
    <name evidence="4" type="ORF">NLI96_g10864</name>
</gene>
<feature type="signal peptide" evidence="2">
    <location>
        <begin position="1"/>
        <end position="31"/>
    </location>
</feature>
<dbReference type="InterPro" id="IPR001810">
    <property type="entry name" value="F-box_dom"/>
</dbReference>
<name>A0AAD5YDX6_9APHY</name>
<evidence type="ECO:0000313" key="4">
    <source>
        <dbReference type="EMBL" id="KAJ3476860.1"/>
    </source>
</evidence>
<keyword evidence="2" id="KW-0732">Signal</keyword>
<dbReference type="Proteomes" id="UP001212997">
    <property type="component" value="Unassembled WGS sequence"/>
</dbReference>
<dbReference type="InterPro" id="IPR036047">
    <property type="entry name" value="F-box-like_dom_sf"/>
</dbReference>
<protein>
    <recommendedName>
        <fullName evidence="3">F-box domain-containing protein</fullName>
    </recommendedName>
</protein>
<dbReference type="InterPro" id="IPR032675">
    <property type="entry name" value="LRR_dom_sf"/>
</dbReference>
<dbReference type="Pfam" id="PF12937">
    <property type="entry name" value="F-box-like"/>
    <property type="match status" value="1"/>
</dbReference>
<dbReference type="AlphaFoldDB" id="A0AAD5YDX6"/>
<feature type="coiled-coil region" evidence="1">
    <location>
        <begin position="541"/>
        <end position="575"/>
    </location>
</feature>
<dbReference type="SUPFAM" id="SSF81383">
    <property type="entry name" value="F-box domain"/>
    <property type="match status" value="1"/>
</dbReference>
<proteinExistence type="predicted"/>
<sequence>MSSSHPPRRHPALITELLSLIFSFLDERSAAKLIPVSRQWAEVAIDFVWRDVTDIRRLLNLLSPLCSEKLPAPRNCCSYNYKFKRNLLSNDWRRFDRYARHIRRLTYDDCKRRYIDPSVWREIARSRPRQDILPNLQSLVWLSTTAEKQHHSLLFMHSRVTRLSVNIHPSPLTFPYIQSIIAELPRTVELELRSESPMRDIEQEVLALLRGLTSLRRILAPMYCYTSAVVHQLSHMRELSDIMFGKPVEQGTGERADVATFSPRLEDGAFPALQNFCFSAHLIDATELISGPFAPTHLTSLYVHILAVDDPYILQRFFTVISKRFHHLKELHVDFVISPDAPIVYPAPPIAARPTIQTFRPLFACKRLRLFEFRWDYQMNLTQPDIEEMASSWPLIEVLLLNCQPIPEPIRPGLTLRALIPFARHCPRLWQLGLYLDADPAHLSRLSGPITPFKSLEVLSVGASSITAVEPVALFLSKLCPLSCRIISGVRWPDAYGIALDRIGIYDDRRIRLTEFWVRWNDVSKVLPLAIKARMDEKDRMAVLQREMDAMSLSRQKERERVDRLESELRDLRYRATRG</sequence>
<evidence type="ECO:0000256" key="2">
    <source>
        <dbReference type="SAM" id="SignalP"/>
    </source>
</evidence>
<evidence type="ECO:0000259" key="3">
    <source>
        <dbReference type="Pfam" id="PF12937"/>
    </source>
</evidence>
<organism evidence="4 5">
    <name type="scientific">Meripilus lineatus</name>
    <dbReference type="NCBI Taxonomy" id="2056292"/>
    <lineage>
        <taxon>Eukaryota</taxon>
        <taxon>Fungi</taxon>
        <taxon>Dikarya</taxon>
        <taxon>Basidiomycota</taxon>
        <taxon>Agaricomycotina</taxon>
        <taxon>Agaricomycetes</taxon>
        <taxon>Polyporales</taxon>
        <taxon>Meripilaceae</taxon>
        <taxon>Meripilus</taxon>
    </lineage>
</organism>
<keyword evidence="5" id="KW-1185">Reference proteome</keyword>
<feature type="domain" description="F-box" evidence="3">
    <location>
        <begin position="15"/>
        <end position="52"/>
    </location>
</feature>
<accession>A0AAD5YDX6</accession>
<keyword evidence="1" id="KW-0175">Coiled coil</keyword>
<dbReference type="Gene3D" id="3.80.10.10">
    <property type="entry name" value="Ribonuclease Inhibitor"/>
    <property type="match status" value="1"/>
</dbReference>